<organism evidence="13 14">
    <name type="scientific">Faecalispora sporosphaeroides</name>
    <dbReference type="NCBI Taxonomy" id="1549"/>
    <lineage>
        <taxon>Bacteria</taxon>
        <taxon>Bacillati</taxon>
        <taxon>Bacillota</taxon>
        <taxon>Clostridia</taxon>
        <taxon>Eubacteriales</taxon>
        <taxon>Oscillospiraceae</taxon>
        <taxon>Faecalispora</taxon>
    </lineage>
</organism>
<dbReference type="GO" id="GO:0016020">
    <property type="term" value="C:membrane"/>
    <property type="evidence" value="ECO:0007669"/>
    <property type="project" value="UniProtKB-SubCell"/>
</dbReference>
<dbReference type="Proteomes" id="UP000754750">
    <property type="component" value="Unassembled WGS sequence"/>
</dbReference>
<evidence type="ECO:0000256" key="4">
    <source>
        <dbReference type="ARBA" id="ARBA00022670"/>
    </source>
</evidence>
<protein>
    <submittedName>
        <fullName evidence="13">PDZ domain-containing protein</fullName>
    </submittedName>
</protein>
<comment type="cofactor">
    <cofactor evidence="1">
        <name>Zn(2+)</name>
        <dbReference type="ChEBI" id="CHEBI:29105"/>
    </cofactor>
</comment>
<feature type="domain" description="Peptidase M50" evidence="12">
    <location>
        <begin position="11"/>
        <end position="336"/>
    </location>
</feature>
<sequence>MIINILLVLFAVLLFGLIIFIHEFGHFFTAKLSGIRVNEFAIGMGPTLFHFQKGETQYSLRLLPIGGYCAMEGEDESSEDDRAFGNKPVWRRIVVVCAGAVMNILFGIVLMMILLAQQPMFTSTTIAKFAEDSALQKAGIQAGDEFYSIDGYRVRTDRDLSFSLATANPQSVDIAVVRKGETLTFHDVKMNTRQNGDKQAMVLDFYVSGIERNPVTLIQKSGADTVSVVRMVWYSLVGLVTGQFGLNDMAGPIGAADAISQAASMGLKQGVLPAMNNIIMMMMMITVNLGVVNLLPLPALDGGRLIFLLIELVRRRPINPKYEGWVHAAGFALLMTFMVIITYSDVLRLFTGKGLGA</sequence>
<evidence type="ECO:0000256" key="6">
    <source>
        <dbReference type="ARBA" id="ARBA00022801"/>
    </source>
</evidence>
<dbReference type="InterPro" id="IPR004387">
    <property type="entry name" value="Pept_M50_Zn"/>
</dbReference>
<evidence type="ECO:0000313" key="14">
    <source>
        <dbReference type="Proteomes" id="UP000754750"/>
    </source>
</evidence>
<dbReference type="PANTHER" id="PTHR42837">
    <property type="entry name" value="REGULATOR OF SIGMA-E PROTEASE RSEP"/>
    <property type="match status" value="1"/>
</dbReference>
<keyword evidence="10 11" id="KW-0472">Membrane</keyword>
<evidence type="ECO:0000259" key="12">
    <source>
        <dbReference type="Pfam" id="PF02163"/>
    </source>
</evidence>
<proteinExistence type="inferred from homology"/>
<dbReference type="InterPro" id="IPR008915">
    <property type="entry name" value="Peptidase_M50"/>
</dbReference>
<feature type="transmembrane region" description="Helical" evidence="11">
    <location>
        <begin position="7"/>
        <end position="28"/>
    </location>
</feature>
<dbReference type="RefSeq" id="WP_020071629.1">
    <property type="nucleotide sequence ID" value="NZ_JBKWRC010000001.1"/>
</dbReference>
<comment type="subcellular location">
    <subcellularLocation>
        <location evidence="2">Membrane</location>
        <topology evidence="2">Multi-pass membrane protein</topology>
    </subcellularLocation>
</comment>
<evidence type="ECO:0000256" key="11">
    <source>
        <dbReference type="SAM" id="Phobius"/>
    </source>
</evidence>
<evidence type="ECO:0000256" key="3">
    <source>
        <dbReference type="ARBA" id="ARBA00007931"/>
    </source>
</evidence>
<keyword evidence="7" id="KW-0862">Zinc</keyword>
<name>A0A928KWC0_9FIRM</name>
<evidence type="ECO:0000256" key="9">
    <source>
        <dbReference type="ARBA" id="ARBA00023049"/>
    </source>
</evidence>
<evidence type="ECO:0000256" key="1">
    <source>
        <dbReference type="ARBA" id="ARBA00001947"/>
    </source>
</evidence>
<keyword evidence="5 11" id="KW-0812">Transmembrane</keyword>
<comment type="caution">
    <text evidence="13">The sequence shown here is derived from an EMBL/GenBank/DDBJ whole genome shotgun (WGS) entry which is preliminary data.</text>
</comment>
<dbReference type="PANTHER" id="PTHR42837:SF2">
    <property type="entry name" value="MEMBRANE METALLOPROTEASE ARASP2, CHLOROPLASTIC-RELATED"/>
    <property type="match status" value="1"/>
</dbReference>
<dbReference type="Gene3D" id="2.30.42.10">
    <property type="match status" value="1"/>
</dbReference>
<keyword evidence="8 11" id="KW-1133">Transmembrane helix</keyword>
<dbReference type="CDD" id="cd06163">
    <property type="entry name" value="S2P-M50_PDZ_RseP-like"/>
    <property type="match status" value="1"/>
</dbReference>
<keyword evidence="4" id="KW-0645">Protease</keyword>
<dbReference type="EMBL" id="SVNY01000002">
    <property type="protein sequence ID" value="MBE6832824.1"/>
    <property type="molecule type" value="Genomic_DNA"/>
</dbReference>
<feature type="transmembrane region" description="Helical" evidence="11">
    <location>
        <begin position="274"/>
        <end position="295"/>
    </location>
</feature>
<feature type="transmembrane region" description="Helical" evidence="11">
    <location>
        <begin position="324"/>
        <end position="343"/>
    </location>
</feature>
<dbReference type="AlphaFoldDB" id="A0A928KWC0"/>
<dbReference type="GO" id="GO:0006508">
    <property type="term" value="P:proteolysis"/>
    <property type="evidence" value="ECO:0007669"/>
    <property type="project" value="UniProtKB-KW"/>
</dbReference>
<evidence type="ECO:0000313" key="13">
    <source>
        <dbReference type="EMBL" id="MBE6832824.1"/>
    </source>
</evidence>
<keyword evidence="9" id="KW-0482">Metalloprotease</keyword>
<dbReference type="GO" id="GO:0004222">
    <property type="term" value="F:metalloendopeptidase activity"/>
    <property type="evidence" value="ECO:0007669"/>
    <property type="project" value="InterPro"/>
</dbReference>
<accession>A0A928KWC0</accession>
<evidence type="ECO:0000256" key="2">
    <source>
        <dbReference type="ARBA" id="ARBA00004141"/>
    </source>
</evidence>
<dbReference type="SUPFAM" id="SSF50156">
    <property type="entry name" value="PDZ domain-like"/>
    <property type="match status" value="1"/>
</dbReference>
<keyword evidence="6" id="KW-0378">Hydrolase</keyword>
<reference evidence="13" key="1">
    <citation type="submission" date="2019-04" db="EMBL/GenBank/DDBJ databases">
        <title>Evolution of Biomass-Degrading Anaerobic Consortia Revealed by Metagenomics.</title>
        <authorList>
            <person name="Peng X."/>
        </authorList>
    </citation>
    <scope>NUCLEOTIDE SEQUENCE</scope>
    <source>
        <strain evidence="13">SIG551</strain>
    </source>
</reference>
<dbReference type="Pfam" id="PF02163">
    <property type="entry name" value="Peptidase_M50"/>
    <property type="match status" value="1"/>
</dbReference>
<evidence type="ECO:0000256" key="10">
    <source>
        <dbReference type="ARBA" id="ARBA00023136"/>
    </source>
</evidence>
<feature type="transmembrane region" description="Helical" evidence="11">
    <location>
        <begin position="93"/>
        <end position="116"/>
    </location>
</feature>
<evidence type="ECO:0000256" key="7">
    <source>
        <dbReference type="ARBA" id="ARBA00022833"/>
    </source>
</evidence>
<gene>
    <name evidence="13" type="ORF">E7512_04460</name>
</gene>
<evidence type="ECO:0000256" key="5">
    <source>
        <dbReference type="ARBA" id="ARBA00022692"/>
    </source>
</evidence>
<comment type="similarity">
    <text evidence="3">Belongs to the peptidase M50B family.</text>
</comment>
<evidence type="ECO:0000256" key="8">
    <source>
        <dbReference type="ARBA" id="ARBA00022989"/>
    </source>
</evidence>
<dbReference type="InterPro" id="IPR036034">
    <property type="entry name" value="PDZ_sf"/>
</dbReference>